<evidence type="ECO:0000256" key="9">
    <source>
        <dbReference type="ARBA" id="ARBA00023136"/>
    </source>
</evidence>
<dbReference type="InterPro" id="IPR001828">
    <property type="entry name" value="ANF_lig-bd_rcpt"/>
</dbReference>
<keyword evidence="4" id="KW-0813">Transport</keyword>
<evidence type="ECO:0000313" key="19">
    <source>
        <dbReference type="Proteomes" id="UP001642360"/>
    </source>
</evidence>
<evidence type="ECO:0000256" key="6">
    <source>
        <dbReference type="ARBA" id="ARBA00022729"/>
    </source>
</evidence>
<dbReference type="InterPro" id="IPR028082">
    <property type="entry name" value="Peripla_BP_I"/>
</dbReference>
<proteinExistence type="inferred from homology"/>
<keyword evidence="8" id="KW-0406">Ion transport</keyword>
<evidence type="ECO:0000313" key="18">
    <source>
        <dbReference type="EMBL" id="CAK9152624.1"/>
    </source>
</evidence>
<evidence type="ECO:0000256" key="8">
    <source>
        <dbReference type="ARBA" id="ARBA00023065"/>
    </source>
</evidence>
<evidence type="ECO:0000259" key="17">
    <source>
        <dbReference type="SMART" id="SM00079"/>
    </source>
</evidence>
<dbReference type="InterPro" id="IPR015683">
    <property type="entry name" value="Ionotropic_Glu_rcpt"/>
</dbReference>
<dbReference type="SMART" id="SM00079">
    <property type="entry name" value="PBPe"/>
    <property type="match status" value="1"/>
</dbReference>
<evidence type="ECO:0000256" key="4">
    <source>
        <dbReference type="ARBA" id="ARBA00022448"/>
    </source>
</evidence>
<dbReference type="SUPFAM" id="SSF53850">
    <property type="entry name" value="Periplasmic binding protein-like II"/>
    <property type="match status" value="1"/>
</dbReference>
<keyword evidence="19" id="KW-1185">Reference proteome</keyword>
<keyword evidence="12" id="KW-1071">Ligand-gated ion channel</keyword>
<evidence type="ECO:0000256" key="2">
    <source>
        <dbReference type="ARBA" id="ARBA00008685"/>
    </source>
</evidence>
<evidence type="ECO:0000256" key="10">
    <source>
        <dbReference type="ARBA" id="ARBA00023170"/>
    </source>
</evidence>
<evidence type="ECO:0000256" key="13">
    <source>
        <dbReference type="ARBA" id="ARBA00023303"/>
    </source>
</evidence>
<dbReference type="FunFam" id="3.40.190.10:FF:000195">
    <property type="entry name" value="Glutamate receptor 2.7"/>
    <property type="match status" value="1"/>
</dbReference>
<feature type="domain" description="Ionotropic glutamate receptor C-terminal" evidence="17">
    <location>
        <begin position="372"/>
        <end position="692"/>
    </location>
</feature>
<evidence type="ECO:0000256" key="3">
    <source>
        <dbReference type="ARBA" id="ARBA00011095"/>
    </source>
</evidence>
<dbReference type="InterPro" id="IPR001320">
    <property type="entry name" value="Iontro_rcpt_C"/>
</dbReference>
<dbReference type="Pfam" id="PF00060">
    <property type="entry name" value="Lig_chan"/>
    <property type="match status" value="1"/>
</dbReference>
<gene>
    <name evidence="18" type="ORF">ILEXP_LOCUS20850</name>
</gene>
<comment type="subcellular location">
    <subcellularLocation>
        <location evidence="1">Membrane</location>
        <topology evidence="1">Multi-pass membrane protein</topology>
    </subcellularLocation>
</comment>
<evidence type="ECO:0000256" key="15">
    <source>
        <dbReference type="PIRSR" id="PIRSR037090-50"/>
    </source>
</evidence>
<dbReference type="Proteomes" id="UP001642360">
    <property type="component" value="Unassembled WGS sequence"/>
</dbReference>
<keyword evidence="15" id="KW-1015">Disulfide bond</keyword>
<dbReference type="CDD" id="cd13686">
    <property type="entry name" value="GluR_Plant"/>
    <property type="match status" value="1"/>
</dbReference>
<evidence type="ECO:0000256" key="16">
    <source>
        <dbReference type="SAM" id="Phobius"/>
    </source>
</evidence>
<feature type="non-terminal residue" evidence="18">
    <location>
        <position position="1"/>
    </location>
</feature>
<comment type="caution">
    <text evidence="18">The sequence shown here is derived from an EMBL/GenBank/DDBJ whole genome shotgun (WGS) entry which is preliminary data.</text>
</comment>
<sequence length="846" mass="94703">NRPFEKCPSTCNIWTASIDPSRFCHRYCEQSEVPIVSTATSPALSPNKSPYFIRTAQCSSFQVKAIAAIVKAFNWREVVLVYEDSTFGSGTIPYLTDALIEVNARGVCGAYVTLYYLALFSKGERSWNISKGYAWIITDVLASLLDSTDSTFINSMQGVLGVKPNIPRSDELNNFTRRWKRRFRQENPDMDEIELDVYGIWAYDSVTALAMAIERTSSAPLRFKQQPATRENTTDLAAIGTSEWGPKLVESIRNIRFKGLSGDFHIVDGQLQPSAYEIVNVMGNYGGRRIGFWTEKHGISDQAKTNGRVVYTANADDLKAIIWPGEISVVPKGWEMPTSGKKLKSMKTGEAVDEDCLLPEQSAVGGSRWKAWYGFWQFASEAVSVEAKVREKFVPFESPGSEYNELVYQIFREKFDAVVGDVTILANRSKYVDFTLPFTESGVVMIVPIKYDERKNAWIFMKPLTADLWLTTGAFFVFIGAVVWVLEHRVNKEFRGPPSKQVGMILWFSFSTLVFAHKYSEMISRTRRREVNKQLIKICGDRLGVRGAVQKLQPTITDINDLIRNGEYVGYQIGSFVEELLNGSFVEELLVKKKLDKSKFRAYGTLEEYDDALTKGSRNGGVAAIVDELPYIRLFFAKYCRKYTIVGPTYKTAGFGFAFPMGSPLVPEVSRAILNVTEGDKMTRFTQKWLGDKADCPEQDGAVVTSDCLKLQSFMGLFLIAGISSSLALIIFLLIFLHENRDVLASHDSVWQKLVAMAKIFDEEKENSRNVSKKMTTEPNDHELATTANAVPEDIIAAGSPQSPAISISHYGDGDGIFSQDEGFSTTEPGTPIHDSIAITETIRER</sequence>
<reference evidence="18 19" key="1">
    <citation type="submission" date="2024-02" db="EMBL/GenBank/DDBJ databases">
        <authorList>
            <person name="Vignale AGUSTIN F."/>
            <person name="Sosa J E."/>
            <person name="Modenutti C."/>
        </authorList>
    </citation>
    <scope>NUCLEOTIDE SEQUENCE [LARGE SCALE GENOMIC DNA]</scope>
</reference>
<dbReference type="SUPFAM" id="SSF53822">
    <property type="entry name" value="Periplasmic binding protein-like I"/>
    <property type="match status" value="1"/>
</dbReference>
<dbReference type="GO" id="GO:0034220">
    <property type="term" value="P:monoatomic ion transmembrane transport"/>
    <property type="evidence" value="ECO:0007669"/>
    <property type="project" value="UniProtKB-KW"/>
</dbReference>
<dbReference type="Gene3D" id="1.10.287.70">
    <property type="match status" value="1"/>
</dbReference>
<evidence type="ECO:0000256" key="1">
    <source>
        <dbReference type="ARBA" id="ARBA00004141"/>
    </source>
</evidence>
<dbReference type="PIRSF" id="PIRSF037090">
    <property type="entry name" value="Iontro_Glu-like_rcpt_pln"/>
    <property type="match status" value="1"/>
</dbReference>
<comment type="subunit">
    <text evidence="3">May form heteromers.</text>
</comment>
<comment type="similarity">
    <text evidence="2">Belongs to the glutamate-gated ion channel (TC 1.A.10.1) family.</text>
</comment>
<keyword evidence="7 16" id="KW-1133">Transmembrane helix</keyword>
<organism evidence="18 19">
    <name type="scientific">Ilex paraguariensis</name>
    <name type="common">yerba mate</name>
    <dbReference type="NCBI Taxonomy" id="185542"/>
    <lineage>
        <taxon>Eukaryota</taxon>
        <taxon>Viridiplantae</taxon>
        <taxon>Streptophyta</taxon>
        <taxon>Embryophyta</taxon>
        <taxon>Tracheophyta</taxon>
        <taxon>Spermatophyta</taxon>
        <taxon>Magnoliopsida</taxon>
        <taxon>eudicotyledons</taxon>
        <taxon>Gunneridae</taxon>
        <taxon>Pentapetalae</taxon>
        <taxon>asterids</taxon>
        <taxon>campanulids</taxon>
        <taxon>Aquifoliales</taxon>
        <taxon>Aquifoliaceae</taxon>
        <taxon>Ilex</taxon>
    </lineage>
</organism>
<dbReference type="Pfam" id="PF01094">
    <property type="entry name" value="ANF_receptor"/>
    <property type="match status" value="2"/>
</dbReference>
<dbReference type="FunFam" id="3.40.50.2300:FF:000310">
    <property type="entry name" value="Glutamate receptor"/>
    <property type="match status" value="1"/>
</dbReference>
<evidence type="ECO:0000256" key="12">
    <source>
        <dbReference type="ARBA" id="ARBA00023286"/>
    </source>
</evidence>
<evidence type="ECO:0000256" key="14">
    <source>
        <dbReference type="ARBA" id="ARBA00049638"/>
    </source>
</evidence>
<keyword evidence="5 16" id="KW-0812">Transmembrane</keyword>
<feature type="disulfide bond" evidence="15">
    <location>
        <begin position="640"/>
        <end position="696"/>
    </location>
</feature>
<keyword evidence="11" id="KW-0325">Glycoprotein</keyword>
<protein>
    <recommendedName>
        <fullName evidence="17">Ionotropic glutamate receptor C-terminal domain-containing protein</fullName>
    </recommendedName>
</protein>
<dbReference type="GO" id="GO:0016020">
    <property type="term" value="C:membrane"/>
    <property type="evidence" value="ECO:0007669"/>
    <property type="project" value="UniProtKB-SubCell"/>
</dbReference>
<dbReference type="Gene3D" id="3.40.50.2300">
    <property type="match status" value="4"/>
</dbReference>
<dbReference type="InterPro" id="IPR017103">
    <property type="entry name" value="Iontropic_Glu_rcpt_pln"/>
</dbReference>
<comment type="function">
    <text evidence="14">Glutamate-gated receptor that probably acts as a non-selective cation channel. May be involved in light-signal transduction and calcium homeostasis via the regulation of calcium influx into cells.</text>
</comment>
<evidence type="ECO:0000256" key="11">
    <source>
        <dbReference type="ARBA" id="ARBA00023180"/>
    </source>
</evidence>
<name>A0ABC8S5X5_9AQUA</name>
<evidence type="ECO:0000256" key="7">
    <source>
        <dbReference type="ARBA" id="ARBA00022989"/>
    </source>
</evidence>
<accession>A0ABC8S5X5</accession>
<dbReference type="AlphaFoldDB" id="A0ABC8S5X5"/>
<evidence type="ECO:0000256" key="5">
    <source>
        <dbReference type="ARBA" id="ARBA00022692"/>
    </source>
</evidence>
<keyword evidence="13" id="KW-0407">Ion channel</keyword>
<dbReference type="PANTHER" id="PTHR18966">
    <property type="entry name" value="IONOTROPIC GLUTAMATE RECEPTOR"/>
    <property type="match status" value="1"/>
</dbReference>
<keyword evidence="10" id="KW-0675">Receptor</keyword>
<feature type="transmembrane region" description="Helical" evidence="16">
    <location>
        <begin position="714"/>
        <end position="737"/>
    </location>
</feature>
<dbReference type="Gene3D" id="3.40.190.10">
    <property type="entry name" value="Periplasmic binding protein-like II"/>
    <property type="match status" value="2"/>
</dbReference>
<keyword evidence="9 16" id="KW-0472">Membrane</keyword>
<keyword evidence="6" id="KW-0732">Signal</keyword>
<feature type="transmembrane region" description="Helical" evidence="16">
    <location>
        <begin position="464"/>
        <end position="486"/>
    </location>
</feature>
<dbReference type="EMBL" id="CAUOFW020002280">
    <property type="protein sequence ID" value="CAK9152624.1"/>
    <property type="molecule type" value="Genomic_DNA"/>
</dbReference>